<keyword evidence="4" id="KW-1185">Reference proteome</keyword>
<evidence type="ECO:0000256" key="2">
    <source>
        <dbReference type="SAM" id="Phobius"/>
    </source>
</evidence>
<dbReference type="PATRIC" id="fig|1423790.3.peg.575"/>
<feature type="coiled-coil region" evidence="1">
    <location>
        <begin position="65"/>
        <end position="94"/>
    </location>
</feature>
<dbReference type="STRING" id="1423790.BN53_07785"/>
<organism evidence="3 4">
    <name type="scientific">Lactobacillus pasteurii DSM 23907 = CRBIP 24.76</name>
    <dbReference type="NCBI Taxonomy" id="1423790"/>
    <lineage>
        <taxon>Bacteria</taxon>
        <taxon>Bacillati</taxon>
        <taxon>Bacillota</taxon>
        <taxon>Bacilli</taxon>
        <taxon>Lactobacillales</taxon>
        <taxon>Lactobacillaceae</taxon>
        <taxon>Lactobacillus</taxon>
    </lineage>
</organism>
<keyword evidence="2" id="KW-1133">Transmembrane helix</keyword>
<evidence type="ECO:0000256" key="1">
    <source>
        <dbReference type="SAM" id="Coils"/>
    </source>
</evidence>
<dbReference type="AlphaFoldDB" id="I7LEQ6"/>
<feature type="transmembrane region" description="Helical" evidence="2">
    <location>
        <begin position="39"/>
        <end position="63"/>
    </location>
</feature>
<protein>
    <submittedName>
        <fullName evidence="3">Uncharacterized protein</fullName>
    </submittedName>
</protein>
<dbReference type="RefSeq" id="WP_009560544.1">
    <property type="nucleotide sequence ID" value="NZ_AYZN01000001.1"/>
</dbReference>
<sequence length="99" mass="11193">MKKYRLSNKQIAIGIGLMAVGLVLWFLAVFTYSQLKLAWLIPIGIILICCGGLELTVLSLIYLHKNDQEARKAIKEAELAREKENQNQKTIRKDSSDGF</sequence>
<evidence type="ECO:0000313" key="4">
    <source>
        <dbReference type="Proteomes" id="UP000009311"/>
    </source>
</evidence>
<evidence type="ECO:0000313" key="3">
    <source>
        <dbReference type="EMBL" id="CCI85978.1"/>
    </source>
</evidence>
<accession>I7LEQ6</accession>
<dbReference type="eggNOG" id="ENOG5030AD2">
    <property type="taxonomic scope" value="Bacteria"/>
</dbReference>
<dbReference type="Proteomes" id="UP000009311">
    <property type="component" value="Unassembled WGS sequence"/>
</dbReference>
<keyword evidence="1" id="KW-0175">Coiled coil</keyword>
<reference evidence="3 4" key="1">
    <citation type="submission" date="2012-06" db="EMBL/GenBank/DDBJ databases">
        <title>Draft Genome Sequence of Lactobacillus pasteurii CRBIP 24.76T.</title>
        <authorList>
            <person name="Cousin S."/>
            <person name="Bouchier C."/>
            <person name="Loux V."/>
            <person name="Ma L."/>
            <person name="Creno S."/>
            <person name="Bizet C."/>
            <person name="Clermont D."/>
        </authorList>
    </citation>
    <scope>NUCLEOTIDE SEQUENCE [LARGE SCALE GENOMIC DNA]</scope>
    <source>
        <strain evidence="4">CRBIP 24.76T</strain>
    </source>
</reference>
<proteinExistence type="predicted"/>
<dbReference type="EMBL" id="CAKD01000024">
    <property type="protein sequence ID" value="CCI85978.1"/>
    <property type="molecule type" value="Genomic_DNA"/>
</dbReference>
<comment type="caution">
    <text evidence="3">The sequence shown here is derived from an EMBL/GenBank/DDBJ whole genome shotgun (WGS) entry which is preliminary data.</text>
</comment>
<keyword evidence="2" id="KW-0472">Membrane</keyword>
<name>I7LEQ6_9LACO</name>
<gene>
    <name evidence="3" type="ORF">BN53_07785</name>
</gene>
<keyword evidence="2" id="KW-0812">Transmembrane</keyword>
<feature type="transmembrane region" description="Helical" evidence="2">
    <location>
        <begin position="12"/>
        <end position="33"/>
    </location>
</feature>